<dbReference type="GO" id="GO:0004301">
    <property type="term" value="F:epoxide hydrolase activity"/>
    <property type="evidence" value="ECO:0007669"/>
    <property type="project" value="TreeGrafter"/>
</dbReference>
<dbReference type="Gene3D" id="3.40.50.1820">
    <property type="entry name" value="alpha/beta hydrolase"/>
    <property type="match status" value="1"/>
</dbReference>
<sequence>MQPFRIEIPQADLDDLQRRLAATRWPAEPPVAGWARGVPPQYLKELVEHWRHGYDWRRAEAALNRFPQFRTEIDGATVHLLHVRSAEPDALPLLLTHGWPSSIVEFTDVIGPLTDPAAHGGDPADAFDLVIPSIPGYGFSGPELEPGWNIRRIGRAWSELMRRLGYDRYGAQGGDFGSMISLELGRADPAHVVGVHTSMLVAPPSGDPAELATLDEQDRARLAQHVRFDTDLAGHFKLQSTRPQTPSYALTDSPAGQLAWIVEKFWEWTDSAKSPEDAVDRDHLLTNVMIYWLTGTAGSSAQLYYEYLQQLMTSPVPDPPVTVPVGVAVFPYDMVVPIRRFADRDLPTITHWSEFERGGHFSALEQPELYVGDVRKFFRTVRGGPVDHAPV</sequence>
<dbReference type="InterPro" id="IPR029058">
    <property type="entry name" value="AB_hydrolase_fold"/>
</dbReference>
<dbReference type="InterPro" id="IPR000639">
    <property type="entry name" value="Epox_hydrolase-like"/>
</dbReference>
<feature type="active site" description="Nucleophile" evidence="4">
    <location>
        <position position="175"/>
    </location>
</feature>
<dbReference type="OrthoDB" id="4654311at2"/>
<dbReference type="SUPFAM" id="SSF53474">
    <property type="entry name" value="alpha/beta-Hydrolases"/>
    <property type="match status" value="1"/>
</dbReference>
<evidence type="ECO:0000256" key="1">
    <source>
        <dbReference type="ARBA" id="ARBA00010088"/>
    </source>
</evidence>
<dbReference type="EMBL" id="FOEF01000020">
    <property type="protein sequence ID" value="SEP52400.1"/>
    <property type="molecule type" value="Genomic_DNA"/>
</dbReference>
<dbReference type="PIRSF" id="PIRSF001112">
    <property type="entry name" value="Epoxide_hydrolase"/>
    <property type="match status" value="1"/>
</dbReference>
<evidence type="ECO:0000256" key="3">
    <source>
        <dbReference type="ARBA" id="ARBA00022801"/>
    </source>
</evidence>
<feature type="domain" description="Epoxide hydrolase N-terminal" evidence="5">
    <location>
        <begin position="1"/>
        <end position="106"/>
    </location>
</feature>
<dbReference type="Proteomes" id="UP000198582">
    <property type="component" value="Unassembled WGS sequence"/>
</dbReference>
<dbReference type="InterPro" id="IPR016292">
    <property type="entry name" value="Epoxide_hydrolase"/>
</dbReference>
<dbReference type="PANTHER" id="PTHR21661">
    <property type="entry name" value="EPOXIDE HYDROLASE 1-RELATED"/>
    <property type="match status" value="1"/>
</dbReference>
<evidence type="ECO:0000313" key="7">
    <source>
        <dbReference type="Proteomes" id="UP000198582"/>
    </source>
</evidence>
<evidence type="ECO:0000256" key="4">
    <source>
        <dbReference type="PIRSR" id="PIRSR001112-1"/>
    </source>
</evidence>
<gene>
    <name evidence="6" type="ORF">SAMN04489732_12063</name>
</gene>
<dbReference type="Pfam" id="PF06441">
    <property type="entry name" value="EHN"/>
    <property type="match status" value="1"/>
</dbReference>
<dbReference type="PANTHER" id="PTHR21661:SF35">
    <property type="entry name" value="EPOXIDE HYDROLASE"/>
    <property type="match status" value="1"/>
</dbReference>
<dbReference type="GO" id="GO:0097176">
    <property type="term" value="P:epoxide metabolic process"/>
    <property type="evidence" value="ECO:0007669"/>
    <property type="project" value="TreeGrafter"/>
</dbReference>
<evidence type="ECO:0000259" key="5">
    <source>
        <dbReference type="Pfam" id="PF06441"/>
    </source>
</evidence>
<dbReference type="STRING" id="394193.SAMN04489732_12063"/>
<feature type="active site" description="Proton donor" evidence="4">
    <location>
        <position position="304"/>
    </location>
</feature>
<dbReference type="AlphaFoldDB" id="A0A1H8YJQ9"/>
<keyword evidence="7" id="KW-1185">Reference proteome</keyword>
<dbReference type="PRINTS" id="PR00412">
    <property type="entry name" value="EPOXHYDRLASE"/>
</dbReference>
<accession>A0A1H8YJQ9</accession>
<reference evidence="6 7" key="1">
    <citation type="submission" date="2016-10" db="EMBL/GenBank/DDBJ databases">
        <authorList>
            <person name="de Groot N.N."/>
        </authorList>
    </citation>
    <scope>NUCLEOTIDE SEQUENCE [LARGE SCALE GENOMIC DNA]</scope>
    <source>
        <strain evidence="6 7">DSM 44993</strain>
    </source>
</reference>
<proteinExistence type="inferred from homology"/>
<keyword evidence="3 6" id="KW-0378">Hydrolase</keyword>
<protein>
    <submittedName>
        <fullName evidence="6">Epoxide hydrolase</fullName>
    </submittedName>
</protein>
<dbReference type="RefSeq" id="WP_091625609.1">
    <property type="nucleotide sequence ID" value="NZ_FOEF01000020.1"/>
</dbReference>
<evidence type="ECO:0000313" key="6">
    <source>
        <dbReference type="EMBL" id="SEP52400.1"/>
    </source>
</evidence>
<comment type="similarity">
    <text evidence="1">Belongs to the peptidase S33 family.</text>
</comment>
<keyword evidence="2" id="KW-0058">Aromatic hydrocarbons catabolism</keyword>
<dbReference type="InterPro" id="IPR010497">
    <property type="entry name" value="Epoxide_hydro_N"/>
</dbReference>
<feature type="active site" description="Proton acceptor" evidence="4">
    <location>
        <position position="360"/>
    </location>
</feature>
<evidence type="ECO:0000256" key="2">
    <source>
        <dbReference type="ARBA" id="ARBA00022797"/>
    </source>
</evidence>
<organism evidence="6 7">
    <name type="scientific">Amycolatopsis saalfeldensis</name>
    <dbReference type="NCBI Taxonomy" id="394193"/>
    <lineage>
        <taxon>Bacteria</taxon>
        <taxon>Bacillati</taxon>
        <taxon>Actinomycetota</taxon>
        <taxon>Actinomycetes</taxon>
        <taxon>Pseudonocardiales</taxon>
        <taxon>Pseudonocardiaceae</taxon>
        <taxon>Amycolatopsis</taxon>
    </lineage>
</organism>
<name>A0A1H8YJQ9_9PSEU</name>